<organism evidence="1 2">
    <name type="scientific">Staphylococcus phage 6ec</name>
    <dbReference type="NCBI Taxonomy" id="1500386"/>
    <lineage>
        <taxon>Viruses</taxon>
        <taxon>Duplodnaviria</taxon>
        <taxon>Heunggongvirae</taxon>
        <taxon>Uroviricota</taxon>
        <taxon>Caudoviricetes</taxon>
        <taxon>Sextaecvirus</taxon>
        <taxon>Sextaecvirus sextaec</taxon>
    </lineage>
</organism>
<dbReference type="RefSeq" id="YP_009042534.1">
    <property type="nucleotide sequence ID" value="NC_024355.1"/>
</dbReference>
<keyword evidence="2" id="KW-1185">Reference proteome</keyword>
<dbReference type="OrthoDB" id="13004at10239"/>
<evidence type="ECO:0000313" key="1">
    <source>
        <dbReference type="EMBL" id="AIA64055.1"/>
    </source>
</evidence>
<dbReference type="Pfam" id="PF04883">
    <property type="entry name" value="HK97-gp10_like"/>
    <property type="match status" value="1"/>
</dbReference>
<name>A0A060AB29_9CAUD</name>
<gene>
    <name evidence="1" type="ORF">PHAGE6E_29</name>
</gene>
<dbReference type="InterPro" id="IPR010064">
    <property type="entry name" value="HK97-gp10_tail"/>
</dbReference>
<sequence length="138" mass="15720">MAKDGTIITIKDSGISDELARLARNVPKVRNKALREGAKQFAEEVEAVTPVGPPRSSNKYGGKWYSTVHMKDDVKYQKLQDERYIVGYGKATGWRAHFINDGTIYIQPTFFFNKVVDAKLGNSYTTIENILRRELFMK</sequence>
<dbReference type="EMBL" id="KJ804259">
    <property type="protein sequence ID" value="AIA64055.1"/>
    <property type="molecule type" value="Genomic_DNA"/>
</dbReference>
<reference evidence="1 2" key="1">
    <citation type="journal article" date="2014" name="Genome Announc.">
        <title>Complete Genome Sequence of a Staphylococcus epidermidis Bacteriophage Isolated from the Anterior Nares of Humans.</title>
        <authorList>
            <person name="Aswani V.H."/>
            <person name="Tremblay D.M."/>
            <person name="Moineau S."/>
            <person name="Shukla S.K."/>
        </authorList>
    </citation>
    <scope>NUCLEOTIDE SEQUENCE [LARGE SCALE GENOMIC DNA]</scope>
</reference>
<evidence type="ECO:0000313" key="2">
    <source>
        <dbReference type="Proteomes" id="UP000026999"/>
    </source>
</evidence>
<dbReference type="KEGG" id="vg:19685771"/>
<dbReference type="Proteomes" id="UP000026999">
    <property type="component" value="Segment"/>
</dbReference>
<dbReference type="GeneID" id="19685771"/>
<accession>A0A060AB29</accession>
<dbReference type="NCBIfam" id="TIGR01725">
    <property type="entry name" value="phge_HK97_gp10"/>
    <property type="match status" value="1"/>
</dbReference>
<protein>
    <submittedName>
        <fullName evidence="1">Head-tail joining protein</fullName>
    </submittedName>
</protein>
<proteinExistence type="predicted"/>